<gene>
    <name evidence="2" type="ORF">QO005_001646</name>
</gene>
<evidence type="ECO:0000313" key="2">
    <source>
        <dbReference type="EMBL" id="MDQ0455312.1"/>
    </source>
</evidence>
<comment type="caution">
    <text evidence="2">The sequence shown here is derived from an EMBL/GenBank/DDBJ whole genome shotgun (WGS) entry which is preliminary data.</text>
</comment>
<dbReference type="EMBL" id="JAUSWH010000004">
    <property type="protein sequence ID" value="MDQ0455312.1"/>
    <property type="molecule type" value="Genomic_DNA"/>
</dbReference>
<sequence>MADNMRMQAEMRELQAQIAQLKDSLTSQGYSVADEVRHRTSAAARQAEHAAKYARDEAATVAGIVREHPTAASTALLGMALVGGLVGYLLGSQQPDHRRRWYQY</sequence>
<name>A0ABU0IAR6_9HYPH</name>
<feature type="transmembrane region" description="Helical" evidence="1">
    <location>
        <begin position="71"/>
        <end position="90"/>
    </location>
</feature>
<keyword evidence="1" id="KW-1133">Transmembrane helix</keyword>
<evidence type="ECO:0000256" key="1">
    <source>
        <dbReference type="SAM" id="Phobius"/>
    </source>
</evidence>
<protein>
    <submittedName>
        <fullName evidence="2">Peptidoglycan hydrolase CwlO-like protein</fullName>
    </submittedName>
</protein>
<dbReference type="RefSeq" id="WP_307157508.1">
    <property type="nucleotide sequence ID" value="NZ_JAUSWH010000004.1"/>
</dbReference>
<accession>A0ABU0IAR6</accession>
<evidence type="ECO:0000313" key="3">
    <source>
        <dbReference type="Proteomes" id="UP001235269"/>
    </source>
</evidence>
<organism evidence="2 3">
    <name type="scientific">Rhizobium paknamense</name>
    <dbReference type="NCBI Taxonomy" id="1206817"/>
    <lineage>
        <taxon>Bacteria</taxon>
        <taxon>Pseudomonadati</taxon>
        <taxon>Pseudomonadota</taxon>
        <taxon>Alphaproteobacteria</taxon>
        <taxon>Hyphomicrobiales</taxon>
        <taxon>Rhizobiaceae</taxon>
        <taxon>Rhizobium/Agrobacterium group</taxon>
        <taxon>Rhizobium</taxon>
    </lineage>
</organism>
<keyword evidence="1" id="KW-0812">Transmembrane</keyword>
<keyword evidence="1" id="KW-0472">Membrane</keyword>
<keyword evidence="3" id="KW-1185">Reference proteome</keyword>
<reference evidence="2 3" key="1">
    <citation type="submission" date="2023-07" db="EMBL/GenBank/DDBJ databases">
        <title>Genomic Encyclopedia of Type Strains, Phase IV (KMG-IV): sequencing the most valuable type-strain genomes for metagenomic binning, comparative biology and taxonomic classification.</title>
        <authorList>
            <person name="Goeker M."/>
        </authorList>
    </citation>
    <scope>NUCLEOTIDE SEQUENCE [LARGE SCALE GENOMIC DNA]</scope>
    <source>
        <strain evidence="2 3">DSM 100301</strain>
    </source>
</reference>
<dbReference type="Proteomes" id="UP001235269">
    <property type="component" value="Unassembled WGS sequence"/>
</dbReference>
<proteinExistence type="predicted"/>